<dbReference type="Proteomes" id="UP000523079">
    <property type="component" value="Unassembled WGS sequence"/>
</dbReference>
<keyword evidence="10" id="KW-1185">Reference proteome</keyword>
<comment type="similarity">
    <text evidence="2 5">Belongs to the pseudouridine synthase TruB family. Type 1 subfamily.</text>
</comment>
<feature type="active site" description="Nucleophile" evidence="5">
    <location>
        <position position="35"/>
    </location>
</feature>
<protein>
    <recommendedName>
        <fullName evidence="5">tRNA pseudouridine synthase B</fullName>
        <ecNumber evidence="5">5.4.99.25</ecNumber>
    </recommendedName>
    <alternativeName>
        <fullName evidence="5">tRNA pseudouridine(55) synthase</fullName>
        <shortName evidence="5">Psi55 synthase</shortName>
    </alternativeName>
    <alternativeName>
        <fullName evidence="5">tRNA pseudouridylate synthase</fullName>
    </alternativeName>
    <alternativeName>
        <fullName evidence="5">tRNA-uridine isomerase</fullName>
    </alternativeName>
</protein>
<dbReference type="InterPro" id="IPR020103">
    <property type="entry name" value="PsdUridine_synth_cat_dom_sf"/>
</dbReference>
<dbReference type="Pfam" id="PF16198">
    <property type="entry name" value="TruB_C_2"/>
    <property type="match status" value="1"/>
</dbReference>
<dbReference type="InterPro" id="IPR014780">
    <property type="entry name" value="tRNA_psdUridine_synth_TruB"/>
</dbReference>
<accession>A0A7W3IW51</accession>
<dbReference type="NCBIfam" id="TIGR00431">
    <property type="entry name" value="TruB"/>
    <property type="match status" value="1"/>
</dbReference>
<name>A0A7W3IW51_9ACTN</name>
<sequence length="295" mass="30936">MLVVDKPGGWTSHQVVGRVRRLLGTRKVGHAGTLDPMATGVLVVGVGRATRLLGHLAAGDKAYTATVRLGIDTVTDDAEGEPTAIRGAAGVDPERVVAALPGFTGPILQRPSAVSAIKVDGVRSYARVRSGEEVELAARPVTVSAFVLERTRPTEVDGVAVLDCDVRVECSAGTYVRALARDLGALLGTGGHLTALRRTRVGRFGLDEAVVLPGRDDPDPEPPPLLGLREAAGRVFPTVRLDPETSRQVLFGRRLPGLRLADDPTALLGPDGELLALYRPDGPDAVPLSVFVAPA</sequence>
<comment type="caution">
    <text evidence="9">The sequence shown here is derived from an EMBL/GenBank/DDBJ whole genome shotgun (WGS) entry which is preliminary data.</text>
</comment>
<dbReference type="InterPro" id="IPR015225">
    <property type="entry name" value="tRNA_psdUridine_synth_fam2_C"/>
</dbReference>
<evidence type="ECO:0000256" key="2">
    <source>
        <dbReference type="ARBA" id="ARBA00005642"/>
    </source>
</evidence>
<evidence type="ECO:0000259" key="8">
    <source>
        <dbReference type="Pfam" id="PF16198"/>
    </source>
</evidence>
<evidence type="ECO:0000256" key="1">
    <source>
        <dbReference type="ARBA" id="ARBA00000385"/>
    </source>
</evidence>
<dbReference type="SUPFAM" id="SSF55120">
    <property type="entry name" value="Pseudouridine synthase"/>
    <property type="match status" value="1"/>
</dbReference>
<dbReference type="RefSeq" id="WP_328823941.1">
    <property type="nucleotide sequence ID" value="NZ_JACGWT010000008.1"/>
</dbReference>
<dbReference type="GO" id="GO:1990481">
    <property type="term" value="P:mRNA pseudouridine synthesis"/>
    <property type="evidence" value="ECO:0007669"/>
    <property type="project" value="TreeGrafter"/>
</dbReference>
<comment type="function">
    <text evidence="5">Responsible for synthesis of pseudouridine from uracil-55 in the psi GC loop of transfer RNAs.</text>
</comment>
<dbReference type="InterPro" id="IPR036974">
    <property type="entry name" value="PUA_sf"/>
</dbReference>
<dbReference type="Gene3D" id="3.30.2350.10">
    <property type="entry name" value="Pseudouridine synthase"/>
    <property type="match status" value="1"/>
</dbReference>
<evidence type="ECO:0000256" key="3">
    <source>
        <dbReference type="ARBA" id="ARBA00022694"/>
    </source>
</evidence>
<dbReference type="InterPro" id="IPR015947">
    <property type="entry name" value="PUA-like_sf"/>
</dbReference>
<dbReference type="PANTHER" id="PTHR13767:SF2">
    <property type="entry name" value="PSEUDOURIDYLATE SYNTHASE TRUB1"/>
    <property type="match status" value="1"/>
</dbReference>
<dbReference type="CDD" id="cd02573">
    <property type="entry name" value="PseudoU_synth_EcTruB"/>
    <property type="match status" value="1"/>
</dbReference>
<evidence type="ECO:0000256" key="5">
    <source>
        <dbReference type="HAMAP-Rule" id="MF_01080"/>
    </source>
</evidence>
<reference evidence="9 10" key="1">
    <citation type="submission" date="2020-07" db="EMBL/GenBank/DDBJ databases">
        <title>Sequencing the genomes of 1000 actinobacteria strains.</title>
        <authorList>
            <person name="Klenk H.-P."/>
        </authorList>
    </citation>
    <scope>NUCLEOTIDE SEQUENCE [LARGE SCALE GENOMIC DNA]</scope>
    <source>
        <strain evidence="9 10">DSM 100723</strain>
    </source>
</reference>
<keyword evidence="3 5" id="KW-0819">tRNA processing</keyword>
<dbReference type="GO" id="GO:0160148">
    <property type="term" value="F:tRNA pseudouridine(55) synthase activity"/>
    <property type="evidence" value="ECO:0007669"/>
    <property type="project" value="UniProtKB-EC"/>
</dbReference>
<feature type="domain" description="Pseudouridine synthase II N-terminal" evidence="6">
    <location>
        <begin position="20"/>
        <end position="176"/>
    </location>
</feature>
<feature type="domain" description="tRNA pseudouridine synthase II TruB subfamily 2 C-terminal" evidence="7">
    <location>
        <begin position="236"/>
        <end position="291"/>
    </location>
</feature>
<dbReference type="PANTHER" id="PTHR13767">
    <property type="entry name" value="TRNA-PSEUDOURIDINE SYNTHASE"/>
    <property type="match status" value="1"/>
</dbReference>
<evidence type="ECO:0000256" key="4">
    <source>
        <dbReference type="ARBA" id="ARBA00023235"/>
    </source>
</evidence>
<gene>
    <name evidence="5" type="primary">truB</name>
    <name evidence="9" type="ORF">FHX74_003933</name>
</gene>
<dbReference type="GO" id="GO:0031119">
    <property type="term" value="P:tRNA pseudouridine synthesis"/>
    <property type="evidence" value="ECO:0007669"/>
    <property type="project" value="UniProtKB-UniRule"/>
</dbReference>
<dbReference type="HAMAP" id="MF_01080">
    <property type="entry name" value="TruB_bact"/>
    <property type="match status" value="1"/>
</dbReference>
<dbReference type="AlphaFoldDB" id="A0A7W3IW51"/>
<dbReference type="InterPro" id="IPR032819">
    <property type="entry name" value="TruB_C"/>
</dbReference>
<evidence type="ECO:0000259" key="7">
    <source>
        <dbReference type="Pfam" id="PF09142"/>
    </source>
</evidence>
<evidence type="ECO:0000313" key="9">
    <source>
        <dbReference type="EMBL" id="MBA8796280.1"/>
    </source>
</evidence>
<proteinExistence type="inferred from homology"/>
<dbReference type="Pfam" id="PF01509">
    <property type="entry name" value="TruB_N"/>
    <property type="match status" value="1"/>
</dbReference>
<dbReference type="Pfam" id="PF09142">
    <property type="entry name" value="TruB_C"/>
    <property type="match status" value="1"/>
</dbReference>
<dbReference type="EC" id="5.4.99.25" evidence="5"/>
<dbReference type="GO" id="GO:0003723">
    <property type="term" value="F:RNA binding"/>
    <property type="evidence" value="ECO:0007669"/>
    <property type="project" value="InterPro"/>
</dbReference>
<dbReference type="EMBL" id="JACGWT010000008">
    <property type="protein sequence ID" value="MBA8796280.1"/>
    <property type="molecule type" value="Genomic_DNA"/>
</dbReference>
<evidence type="ECO:0000259" key="6">
    <source>
        <dbReference type="Pfam" id="PF01509"/>
    </source>
</evidence>
<dbReference type="Gene3D" id="2.30.130.10">
    <property type="entry name" value="PUA domain"/>
    <property type="match status" value="1"/>
</dbReference>
<dbReference type="InterPro" id="IPR002501">
    <property type="entry name" value="PsdUridine_synth_N"/>
</dbReference>
<feature type="domain" description="tRNA pseudouridylate synthase B C-terminal" evidence="8">
    <location>
        <begin position="177"/>
        <end position="209"/>
    </location>
</feature>
<comment type="catalytic activity">
    <reaction evidence="1 5">
        <text>uridine(55) in tRNA = pseudouridine(55) in tRNA</text>
        <dbReference type="Rhea" id="RHEA:42532"/>
        <dbReference type="Rhea" id="RHEA-COMP:10101"/>
        <dbReference type="Rhea" id="RHEA-COMP:10102"/>
        <dbReference type="ChEBI" id="CHEBI:65314"/>
        <dbReference type="ChEBI" id="CHEBI:65315"/>
        <dbReference type="EC" id="5.4.99.25"/>
    </reaction>
</comment>
<keyword evidence="4 5" id="KW-0413">Isomerase</keyword>
<evidence type="ECO:0000313" key="10">
    <source>
        <dbReference type="Proteomes" id="UP000523079"/>
    </source>
</evidence>
<organism evidence="9 10">
    <name type="scientific">Microlunatus kandeliicorticis</name>
    <dbReference type="NCBI Taxonomy" id="1759536"/>
    <lineage>
        <taxon>Bacteria</taxon>
        <taxon>Bacillati</taxon>
        <taxon>Actinomycetota</taxon>
        <taxon>Actinomycetes</taxon>
        <taxon>Propionibacteriales</taxon>
        <taxon>Propionibacteriaceae</taxon>
        <taxon>Microlunatus</taxon>
    </lineage>
</organism>
<dbReference type="SUPFAM" id="SSF88697">
    <property type="entry name" value="PUA domain-like"/>
    <property type="match status" value="1"/>
</dbReference>